<comment type="subcellular location">
    <subcellularLocation>
        <location evidence="1">Nucleus</location>
    </subcellularLocation>
</comment>
<protein>
    <recommendedName>
        <fullName evidence="8">TF-B3 domain-containing protein</fullName>
    </recommendedName>
</protein>
<proteinExistence type="predicted"/>
<organism evidence="6 7">
    <name type="scientific">Tagetes erecta</name>
    <name type="common">African marigold</name>
    <dbReference type="NCBI Taxonomy" id="13708"/>
    <lineage>
        <taxon>Eukaryota</taxon>
        <taxon>Viridiplantae</taxon>
        <taxon>Streptophyta</taxon>
        <taxon>Embryophyta</taxon>
        <taxon>Tracheophyta</taxon>
        <taxon>Spermatophyta</taxon>
        <taxon>Magnoliopsida</taxon>
        <taxon>eudicotyledons</taxon>
        <taxon>Gunneridae</taxon>
        <taxon>Pentapetalae</taxon>
        <taxon>asterids</taxon>
        <taxon>campanulids</taxon>
        <taxon>Asterales</taxon>
        <taxon>Asteraceae</taxon>
        <taxon>Asteroideae</taxon>
        <taxon>Heliantheae alliance</taxon>
        <taxon>Tageteae</taxon>
        <taxon>Tagetes</taxon>
    </lineage>
</organism>
<dbReference type="EMBL" id="JAUHHV010000006">
    <property type="protein sequence ID" value="KAK1421322.1"/>
    <property type="molecule type" value="Genomic_DNA"/>
</dbReference>
<evidence type="ECO:0000256" key="3">
    <source>
        <dbReference type="ARBA" id="ARBA00023125"/>
    </source>
</evidence>
<reference evidence="6" key="1">
    <citation type="journal article" date="2023" name="bioRxiv">
        <title>Improved chromosome-level genome assembly for marigold (Tagetes erecta).</title>
        <authorList>
            <person name="Jiang F."/>
            <person name="Yuan L."/>
            <person name="Wang S."/>
            <person name="Wang H."/>
            <person name="Xu D."/>
            <person name="Wang A."/>
            <person name="Fan W."/>
        </authorList>
    </citation>
    <scope>NUCLEOTIDE SEQUENCE</scope>
    <source>
        <strain evidence="6">WSJ</strain>
        <tissue evidence="6">Leaf</tissue>
    </source>
</reference>
<evidence type="ECO:0000313" key="7">
    <source>
        <dbReference type="Proteomes" id="UP001229421"/>
    </source>
</evidence>
<comment type="caution">
    <text evidence="6">The sequence shown here is derived from an EMBL/GenBank/DDBJ whole genome shotgun (WGS) entry which is preliminary data.</text>
</comment>
<keyword evidence="3" id="KW-0238">DNA-binding</keyword>
<keyword evidence="7" id="KW-1185">Reference proteome</keyword>
<dbReference type="GO" id="GO:0005634">
    <property type="term" value="C:nucleus"/>
    <property type="evidence" value="ECO:0007669"/>
    <property type="project" value="UniProtKB-SubCell"/>
</dbReference>
<evidence type="ECO:0000256" key="2">
    <source>
        <dbReference type="ARBA" id="ARBA00023015"/>
    </source>
</evidence>
<keyword evidence="4" id="KW-0804">Transcription</keyword>
<evidence type="ECO:0000256" key="1">
    <source>
        <dbReference type="ARBA" id="ARBA00004123"/>
    </source>
</evidence>
<dbReference type="Proteomes" id="UP001229421">
    <property type="component" value="Unassembled WGS sequence"/>
</dbReference>
<dbReference type="Gene3D" id="2.40.330.10">
    <property type="entry name" value="DNA-binding pseudobarrel domain"/>
    <property type="match status" value="1"/>
</dbReference>
<keyword evidence="5" id="KW-0539">Nucleus</keyword>
<keyword evidence="2" id="KW-0805">Transcription regulation</keyword>
<name>A0AAD8NUC9_TARER</name>
<accession>A0AAD8NUC9</accession>
<dbReference type="GO" id="GO:0003677">
    <property type="term" value="F:DNA binding"/>
    <property type="evidence" value="ECO:0007669"/>
    <property type="project" value="UniProtKB-KW"/>
</dbReference>
<evidence type="ECO:0000256" key="4">
    <source>
        <dbReference type="ARBA" id="ARBA00023163"/>
    </source>
</evidence>
<dbReference type="AlphaFoldDB" id="A0AAD8NUC9"/>
<evidence type="ECO:0008006" key="8">
    <source>
        <dbReference type="Google" id="ProtNLM"/>
    </source>
</evidence>
<sequence length="212" mass="23631">MPDSSLRWTLLLRSASRRYRLRVARGIIAGGVGVGEVVTVEGIVLNSHSRGTKDLSCRPLDSTSNPIPTGFTVVGVWRRVLCETEDDGLKLPIIESGREIDKMVLDFFKVIRYPGLSNLVFPPNWVNKQWPSKQIPYGTVQLQSHGRLFEMKLSRDVDGKVVLTNGWLTFAQTFSLAPRTILHFHPINVEATSFAVTVLKNQIGGLSFLCLI</sequence>
<gene>
    <name evidence="6" type="ORF">QVD17_23565</name>
</gene>
<dbReference type="SUPFAM" id="SSF101936">
    <property type="entry name" value="DNA-binding pseudobarrel domain"/>
    <property type="match status" value="1"/>
</dbReference>
<evidence type="ECO:0000256" key="5">
    <source>
        <dbReference type="ARBA" id="ARBA00023242"/>
    </source>
</evidence>
<dbReference type="InterPro" id="IPR015300">
    <property type="entry name" value="DNA-bd_pseudobarrel_sf"/>
</dbReference>
<evidence type="ECO:0000313" key="6">
    <source>
        <dbReference type="EMBL" id="KAK1421322.1"/>
    </source>
</evidence>